<sequence>MNLVFVYNADSGVFNTLTDIAHKILSPDTYQCNLCNLTHGYFQAHEEWKTFLHDLDAQIEFLHRDEFVKKYAEKKGIAEVDYPAIFVNDKEELKLWIDKKVINNMSSTDDLMETIRAALLRNESGVKGVDDILSLPV</sequence>
<reference evidence="1" key="1">
    <citation type="submission" date="2018-06" db="EMBL/GenBank/DDBJ databases">
        <authorList>
            <person name="Zhirakovskaya E."/>
        </authorList>
    </citation>
    <scope>NUCLEOTIDE SEQUENCE</scope>
</reference>
<evidence type="ECO:0000313" key="1">
    <source>
        <dbReference type="EMBL" id="VAW63940.1"/>
    </source>
</evidence>
<dbReference type="EMBL" id="UOFH01000262">
    <property type="protein sequence ID" value="VAW63940.1"/>
    <property type="molecule type" value="Genomic_DNA"/>
</dbReference>
<evidence type="ECO:0008006" key="2">
    <source>
        <dbReference type="Google" id="ProtNLM"/>
    </source>
</evidence>
<gene>
    <name evidence="1" type="ORF">MNBD_GAMMA08-542</name>
</gene>
<accession>A0A3B0XH62</accession>
<dbReference type="AlphaFoldDB" id="A0A3B0XH62"/>
<proteinExistence type="predicted"/>
<organism evidence="1">
    <name type="scientific">hydrothermal vent metagenome</name>
    <dbReference type="NCBI Taxonomy" id="652676"/>
    <lineage>
        <taxon>unclassified sequences</taxon>
        <taxon>metagenomes</taxon>
        <taxon>ecological metagenomes</taxon>
    </lineage>
</organism>
<name>A0A3B0XH62_9ZZZZ</name>
<protein>
    <recommendedName>
        <fullName evidence="2">GTPase</fullName>
    </recommendedName>
</protein>